<organism evidence="1 2">
    <name type="scientific">Parnassius apollo</name>
    <name type="common">Apollo butterfly</name>
    <name type="synonym">Papilio apollo</name>
    <dbReference type="NCBI Taxonomy" id="110799"/>
    <lineage>
        <taxon>Eukaryota</taxon>
        <taxon>Metazoa</taxon>
        <taxon>Ecdysozoa</taxon>
        <taxon>Arthropoda</taxon>
        <taxon>Hexapoda</taxon>
        <taxon>Insecta</taxon>
        <taxon>Pterygota</taxon>
        <taxon>Neoptera</taxon>
        <taxon>Endopterygota</taxon>
        <taxon>Lepidoptera</taxon>
        <taxon>Glossata</taxon>
        <taxon>Ditrysia</taxon>
        <taxon>Papilionoidea</taxon>
        <taxon>Papilionidae</taxon>
        <taxon>Parnassiinae</taxon>
        <taxon>Parnassini</taxon>
        <taxon>Parnassius</taxon>
        <taxon>Parnassius</taxon>
    </lineage>
</organism>
<protein>
    <submittedName>
        <fullName evidence="1">(apollo) hypothetical protein</fullName>
    </submittedName>
</protein>
<sequence>MFEECISSFQARLESSKPNITSLTNDFIMFKETMKTALEILKKQVQSLPLLTDDIDNRSNRKFLLIRGIEESDTENCIDTVVNLVTSKLKIHTFRSTQIHSCYRLGKNTTANPHALPIKFTDYTIRQEIWHAKLSLKESNISLAEFLTPHRREVSRKLDAYMVCTCVGHKMVTYYI</sequence>
<evidence type="ECO:0000313" key="2">
    <source>
        <dbReference type="Proteomes" id="UP000691718"/>
    </source>
</evidence>
<gene>
    <name evidence="1" type="ORF">PAPOLLO_LOCUS18271</name>
</gene>
<dbReference type="OrthoDB" id="7219366at2759"/>
<accession>A0A8S3XI09</accession>
<keyword evidence="2" id="KW-1185">Reference proteome</keyword>
<dbReference type="AlphaFoldDB" id="A0A8S3XI09"/>
<proteinExistence type="predicted"/>
<evidence type="ECO:0000313" key="1">
    <source>
        <dbReference type="EMBL" id="CAG5025092.1"/>
    </source>
</evidence>
<name>A0A8S3XI09_PARAO</name>
<dbReference type="Proteomes" id="UP000691718">
    <property type="component" value="Unassembled WGS sequence"/>
</dbReference>
<dbReference type="EMBL" id="CAJQZP010001172">
    <property type="protein sequence ID" value="CAG5025092.1"/>
    <property type="molecule type" value="Genomic_DNA"/>
</dbReference>
<comment type="caution">
    <text evidence="1">The sequence shown here is derived from an EMBL/GenBank/DDBJ whole genome shotgun (WGS) entry which is preliminary data.</text>
</comment>
<reference evidence="1" key="1">
    <citation type="submission" date="2021-04" db="EMBL/GenBank/DDBJ databases">
        <authorList>
            <person name="Tunstrom K."/>
        </authorList>
    </citation>
    <scope>NUCLEOTIDE SEQUENCE</scope>
</reference>